<evidence type="ECO:0000313" key="3">
    <source>
        <dbReference type="Proteomes" id="UP000546642"/>
    </source>
</evidence>
<sequence>MNPSRGSSEADASRPDGGAGSADASTGAEEGHRRERTAREIADRVRGLSDVADLSAGAFRTITTFTPGDRIEGVAVREDDVAIGVVLRCGRPIPEVAAEIRALVAPMAPGRRVDVSVEDVVADVPDRA</sequence>
<evidence type="ECO:0000313" key="2">
    <source>
        <dbReference type="EMBL" id="MBB6174894.1"/>
    </source>
</evidence>
<keyword evidence="3" id="KW-1185">Reference proteome</keyword>
<feature type="region of interest" description="Disordered" evidence="1">
    <location>
        <begin position="1"/>
        <end position="41"/>
    </location>
</feature>
<protein>
    <recommendedName>
        <fullName evidence="4">Asp23/Gls24 family envelope stress response protein</fullName>
    </recommendedName>
</protein>
<dbReference type="Proteomes" id="UP000546642">
    <property type="component" value="Unassembled WGS sequence"/>
</dbReference>
<gene>
    <name evidence="2" type="ORF">HNR23_004954</name>
</gene>
<evidence type="ECO:0008006" key="4">
    <source>
        <dbReference type="Google" id="ProtNLM"/>
    </source>
</evidence>
<accession>A0A7W9YMJ1</accession>
<organism evidence="2 3">
    <name type="scientific">Nocardiopsis mwathae</name>
    <dbReference type="NCBI Taxonomy" id="1472723"/>
    <lineage>
        <taxon>Bacteria</taxon>
        <taxon>Bacillati</taxon>
        <taxon>Actinomycetota</taxon>
        <taxon>Actinomycetes</taxon>
        <taxon>Streptosporangiales</taxon>
        <taxon>Nocardiopsidaceae</taxon>
        <taxon>Nocardiopsis</taxon>
    </lineage>
</organism>
<name>A0A7W9YMJ1_9ACTN</name>
<feature type="compositionally biased region" description="Basic and acidic residues" evidence="1">
    <location>
        <begin position="29"/>
        <end position="41"/>
    </location>
</feature>
<dbReference type="AlphaFoldDB" id="A0A7W9YMJ1"/>
<comment type="caution">
    <text evidence="2">The sequence shown here is derived from an EMBL/GenBank/DDBJ whole genome shotgun (WGS) entry which is preliminary data.</text>
</comment>
<proteinExistence type="predicted"/>
<reference evidence="2 3" key="1">
    <citation type="submission" date="2020-08" db="EMBL/GenBank/DDBJ databases">
        <title>Sequencing the genomes of 1000 actinobacteria strains.</title>
        <authorList>
            <person name="Klenk H.-P."/>
        </authorList>
    </citation>
    <scope>NUCLEOTIDE SEQUENCE [LARGE SCALE GENOMIC DNA]</scope>
    <source>
        <strain evidence="2 3">DSM 46659</strain>
    </source>
</reference>
<dbReference type="RefSeq" id="WP_343070709.1">
    <property type="nucleotide sequence ID" value="NZ_JACHDS010000001.1"/>
</dbReference>
<evidence type="ECO:0000256" key="1">
    <source>
        <dbReference type="SAM" id="MobiDB-lite"/>
    </source>
</evidence>
<dbReference type="EMBL" id="JACHDS010000001">
    <property type="protein sequence ID" value="MBB6174894.1"/>
    <property type="molecule type" value="Genomic_DNA"/>
</dbReference>